<evidence type="ECO:0000313" key="1">
    <source>
        <dbReference type="EMBL" id="KAK8040264.1"/>
    </source>
</evidence>
<comment type="caution">
    <text evidence="1">The sequence shown here is derived from an EMBL/GenBank/DDBJ whole genome shotgun (WGS) entry which is preliminary data.</text>
</comment>
<dbReference type="EMBL" id="JAQQWI010000001">
    <property type="protein sequence ID" value="KAK8040264.1"/>
    <property type="molecule type" value="Genomic_DNA"/>
</dbReference>
<organism evidence="1 2">
    <name type="scientific">Apiospora marii</name>
    <dbReference type="NCBI Taxonomy" id="335849"/>
    <lineage>
        <taxon>Eukaryota</taxon>
        <taxon>Fungi</taxon>
        <taxon>Dikarya</taxon>
        <taxon>Ascomycota</taxon>
        <taxon>Pezizomycotina</taxon>
        <taxon>Sordariomycetes</taxon>
        <taxon>Xylariomycetidae</taxon>
        <taxon>Amphisphaeriales</taxon>
        <taxon>Apiosporaceae</taxon>
        <taxon>Apiospora</taxon>
    </lineage>
</organism>
<name>A0ABR1T2Z0_9PEZI</name>
<protein>
    <recommendedName>
        <fullName evidence="3">F-box domain-containing protein</fullName>
    </recommendedName>
</protein>
<keyword evidence="2" id="KW-1185">Reference proteome</keyword>
<gene>
    <name evidence="1" type="ORF">PG991_000052</name>
</gene>
<proteinExistence type="predicted"/>
<dbReference type="Proteomes" id="UP001396898">
    <property type="component" value="Unassembled WGS sequence"/>
</dbReference>
<reference evidence="1 2" key="1">
    <citation type="submission" date="2023-01" db="EMBL/GenBank/DDBJ databases">
        <title>Analysis of 21 Apiospora genomes using comparative genomics revels a genus with tremendous synthesis potential of carbohydrate active enzymes and secondary metabolites.</title>
        <authorList>
            <person name="Sorensen T."/>
        </authorList>
    </citation>
    <scope>NUCLEOTIDE SEQUENCE [LARGE SCALE GENOMIC DNA]</scope>
    <source>
        <strain evidence="1 2">CBS 20057</strain>
    </source>
</reference>
<evidence type="ECO:0000313" key="2">
    <source>
        <dbReference type="Proteomes" id="UP001396898"/>
    </source>
</evidence>
<accession>A0ABR1T2Z0</accession>
<sequence length="403" mass="46145">MDKMDTMDKMDDMDNMHEMHRMDLMLQMDKMAKKNQPTEPPKPWTKAMSLQADSRFMNLPVDILRVIDDYLPSTSAAPLRVTCQAALGVFWPKWPLRPHERVELRRRLEKDLGASHYFCSNCYHLHRYSQDRPVRLGWPEASPPCRSCSRPVKQLAAWYFSFHHFQLVMNEHRYGPGLGLPAASVLKAEQLGSWHIQPTVAVLDGQCFVSVRYDLRLDGTRQANWAAIYESGPGLRFCKHIETCRDIWKQQDGKGKRGLHELRELQDWFFSSSRKGQGEETRLDRQGSCRDCLTDYTFEMAQRPSPRAAGEGETVEIKIVTYLQLGACRDPEDWMWRAFASRERVINRDSPGMFGPCPNAFRLFPPGGVKARWDTGHAVEEITTGLKAITTGPEVDARADAGV</sequence>
<evidence type="ECO:0008006" key="3">
    <source>
        <dbReference type="Google" id="ProtNLM"/>
    </source>
</evidence>